<dbReference type="PANTHER" id="PTHR47110:SF3">
    <property type="entry name" value="TESTIS-SPECIFIC EXPRESSED PROTEIN 55-LIKE"/>
    <property type="match status" value="1"/>
</dbReference>
<dbReference type="RefSeq" id="XP_038072345.1">
    <property type="nucleotide sequence ID" value="XM_038216417.1"/>
</dbReference>
<dbReference type="InterPro" id="IPR040760">
    <property type="entry name" value="Tex55"/>
</dbReference>
<feature type="region of interest" description="Disordered" evidence="1">
    <location>
        <begin position="1"/>
        <end position="88"/>
    </location>
</feature>
<dbReference type="SUPFAM" id="SSF47391">
    <property type="entry name" value="Dimerization-anchoring domain of cAMP-dependent PK regulatory subunit"/>
    <property type="match status" value="1"/>
</dbReference>
<dbReference type="AlphaFoldDB" id="A0A914B940"/>
<evidence type="ECO:0000313" key="2">
    <source>
        <dbReference type="EnsemblMetazoa" id="XP_038072345.1"/>
    </source>
</evidence>
<sequence>MAAASETANAEVTNTNSDDMNSSQPVLLTEGSFSVENGSSEQKQDGGSGVEGAEGEAAEETLSQKIDRLEELNKEEQQDELKYVPPLQDPYSRSVKYMEKHNIMQIFQHLTAEIVYHKPTDPLQHMLEELNRMVADRELKREEALKSAGIR</sequence>
<dbReference type="EnsemblMetazoa" id="XM_038216417.1">
    <property type="protein sequence ID" value="XP_038072345.1"/>
    <property type="gene ID" value="LOC119740928"/>
</dbReference>
<dbReference type="PANTHER" id="PTHR47110">
    <property type="entry name" value="TESTIS-SPECIFIC EXPRESSED PROTEIN 55"/>
    <property type="match status" value="1"/>
</dbReference>
<dbReference type="Proteomes" id="UP000887568">
    <property type="component" value="Unplaced"/>
</dbReference>
<keyword evidence="3" id="KW-1185">Reference proteome</keyword>
<dbReference type="OrthoDB" id="522106at2759"/>
<reference evidence="2" key="1">
    <citation type="submission" date="2022-11" db="UniProtKB">
        <authorList>
            <consortium name="EnsemblMetazoa"/>
        </authorList>
    </citation>
    <scope>IDENTIFICATION</scope>
</reference>
<dbReference type="OMA" id="VYHKPTD"/>
<accession>A0A914B940</accession>
<dbReference type="GeneID" id="119740928"/>
<evidence type="ECO:0000256" key="1">
    <source>
        <dbReference type="SAM" id="MobiDB-lite"/>
    </source>
</evidence>
<dbReference type="CDD" id="cd22975">
    <property type="entry name" value="DD_TEX55"/>
    <property type="match status" value="1"/>
</dbReference>
<feature type="compositionally biased region" description="Basic and acidic residues" evidence="1">
    <location>
        <begin position="65"/>
        <end position="82"/>
    </location>
</feature>
<dbReference type="Pfam" id="PF17819">
    <property type="entry name" value="Tex55"/>
    <property type="match status" value="1"/>
</dbReference>
<name>A0A914B940_PATMI</name>
<organism evidence="2 3">
    <name type="scientific">Patiria miniata</name>
    <name type="common">Bat star</name>
    <name type="synonym">Asterina miniata</name>
    <dbReference type="NCBI Taxonomy" id="46514"/>
    <lineage>
        <taxon>Eukaryota</taxon>
        <taxon>Metazoa</taxon>
        <taxon>Echinodermata</taxon>
        <taxon>Eleutherozoa</taxon>
        <taxon>Asterozoa</taxon>
        <taxon>Asteroidea</taxon>
        <taxon>Valvatacea</taxon>
        <taxon>Valvatida</taxon>
        <taxon>Asterinidae</taxon>
        <taxon>Patiria</taxon>
    </lineage>
</organism>
<proteinExistence type="predicted"/>
<evidence type="ECO:0000313" key="3">
    <source>
        <dbReference type="Proteomes" id="UP000887568"/>
    </source>
</evidence>
<feature type="compositionally biased region" description="Polar residues" evidence="1">
    <location>
        <begin position="1"/>
        <end position="41"/>
    </location>
</feature>
<dbReference type="InterPro" id="IPR048377">
    <property type="entry name" value="TEX55_DD"/>
</dbReference>
<protein>
    <submittedName>
        <fullName evidence="2">Uncharacterized protein</fullName>
    </submittedName>
</protein>